<evidence type="ECO:0000256" key="4">
    <source>
        <dbReference type="ARBA" id="ARBA00022801"/>
    </source>
</evidence>
<dbReference type="OrthoDB" id="952271at2759"/>
<proteinExistence type="inferred from homology"/>
<feature type="domain" description="Peptidase M16 N-terminal" evidence="7">
    <location>
        <begin position="53"/>
        <end position="186"/>
    </location>
</feature>
<dbReference type="Proteomes" id="UP000886653">
    <property type="component" value="Unassembled WGS sequence"/>
</dbReference>
<evidence type="ECO:0000259" key="9">
    <source>
        <dbReference type="Pfam" id="PF16187"/>
    </source>
</evidence>
<dbReference type="AlphaFoldDB" id="A0A9P6TB30"/>
<dbReference type="PANTHER" id="PTHR43690">
    <property type="entry name" value="NARDILYSIN"/>
    <property type="match status" value="1"/>
</dbReference>
<evidence type="ECO:0000313" key="12">
    <source>
        <dbReference type="Proteomes" id="UP000886653"/>
    </source>
</evidence>
<dbReference type="GO" id="GO:0043171">
    <property type="term" value="P:peptide catabolic process"/>
    <property type="evidence" value="ECO:0007669"/>
    <property type="project" value="TreeGrafter"/>
</dbReference>
<dbReference type="InterPro" id="IPR050626">
    <property type="entry name" value="Peptidase_M16"/>
</dbReference>
<dbReference type="GO" id="GO:0051603">
    <property type="term" value="P:proteolysis involved in protein catabolic process"/>
    <property type="evidence" value="ECO:0007669"/>
    <property type="project" value="TreeGrafter"/>
</dbReference>
<dbReference type="InterPro" id="IPR032632">
    <property type="entry name" value="Peptidase_M16_M"/>
</dbReference>
<keyword evidence="4" id="KW-0378">Hydrolase</keyword>
<feature type="domain" description="Peptidase M16 middle/third" evidence="9">
    <location>
        <begin position="401"/>
        <end position="689"/>
    </location>
</feature>
<gene>
    <name evidence="11" type="ORF">CROQUDRAFT_45305</name>
</gene>
<keyword evidence="5" id="KW-0862">Zinc</keyword>
<reference evidence="11" key="1">
    <citation type="submission" date="2013-11" db="EMBL/GenBank/DDBJ databases">
        <title>Genome sequence of the fusiform rust pathogen reveals effectors for host alternation and coevolution with pine.</title>
        <authorList>
            <consortium name="DOE Joint Genome Institute"/>
            <person name="Smith K."/>
            <person name="Pendleton A."/>
            <person name="Kubisiak T."/>
            <person name="Anderson C."/>
            <person name="Salamov A."/>
            <person name="Aerts A."/>
            <person name="Riley R."/>
            <person name="Clum A."/>
            <person name="Lindquist E."/>
            <person name="Ence D."/>
            <person name="Campbell M."/>
            <person name="Kronenberg Z."/>
            <person name="Feau N."/>
            <person name="Dhillon B."/>
            <person name="Hamelin R."/>
            <person name="Burleigh J."/>
            <person name="Smith J."/>
            <person name="Yandell M."/>
            <person name="Nelson C."/>
            <person name="Grigoriev I."/>
            <person name="Davis J."/>
        </authorList>
    </citation>
    <scope>NUCLEOTIDE SEQUENCE</scope>
    <source>
        <strain evidence="11">G11</strain>
    </source>
</reference>
<dbReference type="InterPro" id="IPR007863">
    <property type="entry name" value="Peptidase_M16_C"/>
</dbReference>
<evidence type="ECO:0000259" key="10">
    <source>
        <dbReference type="Pfam" id="PF22456"/>
    </source>
</evidence>
<organism evidence="11 12">
    <name type="scientific">Cronartium quercuum f. sp. fusiforme G11</name>
    <dbReference type="NCBI Taxonomy" id="708437"/>
    <lineage>
        <taxon>Eukaryota</taxon>
        <taxon>Fungi</taxon>
        <taxon>Dikarya</taxon>
        <taxon>Basidiomycota</taxon>
        <taxon>Pucciniomycotina</taxon>
        <taxon>Pucciniomycetes</taxon>
        <taxon>Pucciniales</taxon>
        <taxon>Coleosporiaceae</taxon>
        <taxon>Cronartium</taxon>
    </lineage>
</organism>
<evidence type="ECO:0000256" key="2">
    <source>
        <dbReference type="ARBA" id="ARBA00022670"/>
    </source>
</evidence>
<sequence>MYHTNSIDPDHGFINIPASDELQSYQLFNLPIIRSDNDKREYRLIKLENQLQVILVHDPNADKAAAALSVNVGHLSDPDHLPGLAHFCEHLLFMGNEKYPSENEYSEYLAKHSGYSNAYTGMDDTVYYFEVHPSALDGSLDRFSQFFIAPLFTSSCTEREIRAVDSENSKNLQSDNWRMFQLDKHTSSKSSHSFWKFGTGNLISLWERPKSLNLNIRNELLKFYNERYSSNIMTLAVLGKDSLDDLIKMVLKYFSQIPNKALIAERFDGSPYTQNELKKLICTQLVKDNNLLELTFPMEDEDPYFDTQPSAFLSHYIGHEGVGSATSYLKGKGWVRTFQCGPGGGATGFGLFKITLDLTSEGLIHYKEVVQVIFAYLDLLRSTPPQEWSFKEQAQLSEIRFKFKSATSPGQYVTSLASWIRRPCPREQILSSVYLTNNFDSKLIQNTINKLIPENSRLLLASQNGIKGFDLDLIEPWYNTPYSINDLPEEIFDLKARKQILNTGLLQLPKPNTFVSNDFFVDIKDIKNPTKRPNCLKDDEFGRVWHKKDDRWWVPRASIVVMIRNPTTEESCLNTIKVAYVHKILKELLNESLYEAEIAGLGYSIHHDNDALIFNVDGYQQKLSLLLETILNGLKNLKEIDQSKFDLVKDHLIRRYQNFMLDGPVRIAGYWLEAAVVDIHYNYEEKLEALEVITPADIEAFIPELLSRGFVETLVHGNLNEEEALQISDLPRKIFNLKPVPANELRKLYSLTVPPATNLVYERDLINPSNMNSAVNYFIDLGDLADHSTRTKLSLLAQLIHEPAFNQLRTQEQLGYIVQTYTRRSSGQCGLMMMIQSERTPTFIESRIEAFLDCFLERLINLDENEFEEQKKSLVNKSTEDFKNLWEESSHYWVHIQSGYYAFERRYADAELIKQITKKEMIEFYKEKIHPSSSVRSKVSVQVKSQKVPIPIDVLENLINSTNEIIPEGWQNLIQSKPTLKELSEYLNKLNLTEERKSYILNSLNESEKVNDQFLNDYPNLKIKPKIINKDIIDLRNRFQKSNFVLPVSDWKGTN</sequence>
<evidence type="ECO:0000256" key="3">
    <source>
        <dbReference type="ARBA" id="ARBA00022723"/>
    </source>
</evidence>
<dbReference type="GO" id="GO:0005829">
    <property type="term" value="C:cytosol"/>
    <property type="evidence" value="ECO:0007669"/>
    <property type="project" value="TreeGrafter"/>
</dbReference>
<accession>A0A9P6TB30</accession>
<evidence type="ECO:0000256" key="6">
    <source>
        <dbReference type="ARBA" id="ARBA00023049"/>
    </source>
</evidence>
<dbReference type="Gene3D" id="3.30.830.10">
    <property type="entry name" value="Metalloenzyme, LuxS/M16 peptidase-like"/>
    <property type="match status" value="4"/>
</dbReference>
<keyword evidence="6" id="KW-0482">Metalloprotease</keyword>
<evidence type="ECO:0000259" key="7">
    <source>
        <dbReference type="Pfam" id="PF00675"/>
    </source>
</evidence>
<comment type="caution">
    <text evidence="11">The sequence shown here is derived from an EMBL/GenBank/DDBJ whole genome shotgun (WGS) entry which is preliminary data.</text>
</comment>
<feature type="domain" description="Coenzyme PQQ synthesis protein F-like C-terminal lobe" evidence="10">
    <location>
        <begin position="795"/>
        <end position="893"/>
    </location>
</feature>
<keyword evidence="3" id="KW-0479">Metal-binding</keyword>
<dbReference type="GO" id="GO:0046872">
    <property type="term" value="F:metal ion binding"/>
    <property type="evidence" value="ECO:0007669"/>
    <property type="project" value="UniProtKB-KW"/>
</dbReference>
<dbReference type="FunFam" id="3.30.830.10:FF:000004">
    <property type="entry name" value="Putative insulin-degrading enzyme"/>
    <property type="match status" value="1"/>
</dbReference>
<dbReference type="EMBL" id="MU167270">
    <property type="protein sequence ID" value="KAG0145837.1"/>
    <property type="molecule type" value="Genomic_DNA"/>
</dbReference>
<keyword evidence="2" id="KW-0645">Protease</keyword>
<dbReference type="GO" id="GO:0005739">
    <property type="term" value="C:mitochondrion"/>
    <property type="evidence" value="ECO:0007669"/>
    <property type="project" value="TreeGrafter"/>
</dbReference>
<name>A0A9P6TB30_9BASI</name>
<dbReference type="InterPro" id="IPR054734">
    <property type="entry name" value="PqqF-like_C_4"/>
</dbReference>
<dbReference type="Pfam" id="PF22456">
    <property type="entry name" value="PqqF-like_C_4"/>
    <property type="match status" value="1"/>
</dbReference>
<dbReference type="FunFam" id="3.30.830.10:FF:000005">
    <property type="entry name" value="nardilysin isoform X1"/>
    <property type="match status" value="1"/>
</dbReference>
<feature type="domain" description="Peptidase M16 C-terminal" evidence="8">
    <location>
        <begin position="217"/>
        <end position="393"/>
    </location>
</feature>
<evidence type="ECO:0000256" key="5">
    <source>
        <dbReference type="ARBA" id="ARBA00022833"/>
    </source>
</evidence>
<evidence type="ECO:0000313" key="11">
    <source>
        <dbReference type="EMBL" id="KAG0145837.1"/>
    </source>
</evidence>
<evidence type="ECO:0000259" key="8">
    <source>
        <dbReference type="Pfam" id="PF05193"/>
    </source>
</evidence>
<comment type="similarity">
    <text evidence="1">Belongs to the peptidase M16 family.</text>
</comment>
<dbReference type="GO" id="GO:0004222">
    <property type="term" value="F:metalloendopeptidase activity"/>
    <property type="evidence" value="ECO:0007669"/>
    <property type="project" value="TreeGrafter"/>
</dbReference>
<keyword evidence="12" id="KW-1185">Reference proteome</keyword>
<dbReference type="InterPro" id="IPR011249">
    <property type="entry name" value="Metalloenz_LuxS/M16"/>
</dbReference>
<dbReference type="Pfam" id="PF00675">
    <property type="entry name" value="Peptidase_M16"/>
    <property type="match status" value="1"/>
</dbReference>
<dbReference type="SUPFAM" id="SSF63411">
    <property type="entry name" value="LuxS/MPP-like metallohydrolase"/>
    <property type="match status" value="4"/>
</dbReference>
<protein>
    <submittedName>
        <fullName evidence="11">Uncharacterized protein</fullName>
    </submittedName>
</protein>
<evidence type="ECO:0000256" key="1">
    <source>
        <dbReference type="ARBA" id="ARBA00007261"/>
    </source>
</evidence>
<dbReference type="PANTHER" id="PTHR43690:SF18">
    <property type="entry name" value="INSULIN-DEGRADING ENZYME-RELATED"/>
    <property type="match status" value="1"/>
</dbReference>
<dbReference type="Pfam" id="PF05193">
    <property type="entry name" value="Peptidase_M16_C"/>
    <property type="match status" value="1"/>
</dbReference>
<dbReference type="InterPro" id="IPR011765">
    <property type="entry name" value="Pept_M16_N"/>
</dbReference>
<dbReference type="Pfam" id="PF16187">
    <property type="entry name" value="Peptidase_M16_M"/>
    <property type="match status" value="1"/>
</dbReference>